<dbReference type="GO" id="GO:0004035">
    <property type="term" value="F:alkaline phosphatase activity"/>
    <property type="evidence" value="ECO:0007669"/>
    <property type="project" value="TreeGrafter"/>
</dbReference>
<keyword evidence="5" id="KW-0732">Signal</keyword>
<dbReference type="InterPro" id="IPR001952">
    <property type="entry name" value="Alkaline_phosphatase"/>
</dbReference>
<feature type="binding site" evidence="3">
    <location>
        <position position="40"/>
    </location>
    <ligand>
        <name>Zn(2+)</name>
        <dbReference type="ChEBI" id="CHEBI:29105"/>
        <label>2</label>
    </ligand>
</feature>
<name>A0A1T4MXN3_9PORP</name>
<dbReference type="SMART" id="SM00098">
    <property type="entry name" value="alkPPc"/>
    <property type="match status" value="1"/>
</dbReference>
<keyword evidence="3" id="KW-0479">Metal-binding</keyword>
<keyword evidence="1" id="KW-0597">Phosphoprotein</keyword>
<feature type="binding site" evidence="3">
    <location>
        <position position="316"/>
    </location>
    <ligand>
        <name>Zn(2+)</name>
        <dbReference type="ChEBI" id="CHEBI:29105"/>
        <label>2</label>
    </ligand>
</feature>
<feature type="active site" description="Phosphoserine intermediate" evidence="2">
    <location>
        <position position="86"/>
    </location>
</feature>
<dbReference type="STRING" id="29524.SAMN02745171_00923"/>
<gene>
    <name evidence="6" type="ORF">SAMN02745171_00923</name>
</gene>
<evidence type="ECO:0000256" key="2">
    <source>
        <dbReference type="PIRSR" id="PIRSR601952-1"/>
    </source>
</evidence>
<comment type="cofactor">
    <cofactor evidence="3">
        <name>Mg(2+)</name>
        <dbReference type="ChEBI" id="CHEBI:18420"/>
    </cofactor>
    <text evidence="3">Binds 1 Mg(2+) ion.</text>
</comment>
<feature type="binding site" evidence="3">
    <location>
        <position position="40"/>
    </location>
    <ligand>
        <name>Mg(2+)</name>
        <dbReference type="ChEBI" id="CHEBI:18420"/>
    </ligand>
</feature>
<dbReference type="RefSeq" id="WP_078736857.1">
    <property type="nucleotide sequence ID" value="NZ_FUXE01000008.1"/>
</dbReference>
<dbReference type="SUPFAM" id="SSF53649">
    <property type="entry name" value="Alkaline phosphatase-like"/>
    <property type="match status" value="1"/>
</dbReference>
<evidence type="ECO:0000256" key="1">
    <source>
        <dbReference type="ARBA" id="ARBA00022553"/>
    </source>
</evidence>
<dbReference type="Pfam" id="PF00245">
    <property type="entry name" value="Alk_phosphatase"/>
    <property type="match status" value="1"/>
</dbReference>
<sequence>MKLRSILLSLALLLSYGHQLYAGLPEKIAPVKNIIVMIPDGTSLSTISLARWYQRYLDKDKIHLNLDPLISGTVLTFSSDAPIGDSAPTTSCYMTGMPSQSGFVATYPEATDHDLVPVNPERALQPLVTILEAGKWLLNKKSGLVVTCDFTHATPADCSAHSYRRSRRDWIAPQMVHLPVDVMMGGGTAFMTPELKNALKEQNITYIEKDLKAMHAFNGDRVWALFDDYALPYDLDRDPALIPSLAEMTQKALTILNKNNKEGFFLMVEGSKVDWAAHANDPVGLATEMLAFDRAVKEAIDFAQKDKNTAIIILSDHGNSGMSIGLQRLKQYDKVSDKELFGHITSIQKTADGISLLLNQTESDKAQEIFQKYAHITLDKEDLNALYQCKSYKHSPIPVDQREGISAERGLYSQDLSAVVCTIYRKYLPFGFTTHGHTGEEVLLASYHPEGDNLTGMILNTEINEYLCRLWQLEGKLPLLTDEAYAPHQKIFASYPTTIQKGKSDIPEYLEVKLSKKKKLRIYPFTPKMEVGTDKEFQKGTAQKIKAPNNAVWVDKKETFYLNRNVLKLIAK</sequence>
<evidence type="ECO:0000313" key="7">
    <source>
        <dbReference type="Proteomes" id="UP000190121"/>
    </source>
</evidence>
<feature type="chain" id="PRO_5012007026" evidence="5">
    <location>
        <begin position="23"/>
        <end position="572"/>
    </location>
</feature>
<proteinExistence type="inferred from homology"/>
<feature type="binding site" evidence="3">
    <location>
        <position position="154"/>
    </location>
    <ligand>
        <name>Mg(2+)</name>
        <dbReference type="ChEBI" id="CHEBI:18420"/>
    </ligand>
</feature>
<dbReference type="PRINTS" id="PR00113">
    <property type="entry name" value="ALKPHPHTASE"/>
</dbReference>
<protein>
    <submittedName>
        <fullName evidence="6">Alkaline phosphatase</fullName>
    </submittedName>
</protein>
<accession>A0A1T4MXN3</accession>
<dbReference type="CDD" id="cd16012">
    <property type="entry name" value="ALP"/>
    <property type="match status" value="1"/>
</dbReference>
<dbReference type="Proteomes" id="UP000190121">
    <property type="component" value="Unassembled WGS sequence"/>
</dbReference>
<dbReference type="PANTHER" id="PTHR11596">
    <property type="entry name" value="ALKALINE PHOSPHATASE"/>
    <property type="match status" value="1"/>
</dbReference>
<feature type="signal peptide" evidence="5">
    <location>
        <begin position="1"/>
        <end position="22"/>
    </location>
</feature>
<dbReference type="GO" id="GO:0046872">
    <property type="term" value="F:metal ion binding"/>
    <property type="evidence" value="ECO:0007669"/>
    <property type="project" value="UniProtKB-KW"/>
</dbReference>
<keyword evidence="7" id="KW-1185">Reference proteome</keyword>
<keyword evidence="3" id="KW-0460">Magnesium</keyword>
<feature type="binding site" evidence="3">
    <location>
        <position position="317"/>
    </location>
    <ligand>
        <name>Zn(2+)</name>
        <dbReference type="ChEBI" id="CHEBI:29105"/>
        <label>2</label>
    </ligand>
</feature>
<dbReference type="AlphaFoldDB" id="A0A1T4MXN3"/>
<feature type="binding site" evidence="3">
    <location>
        <position position="437"/>
    </location>
    <ligand>
        <name>Zn(2+)</name>
        <dbReference type="ChEBI" id="CHEBI:29105"/>
        <label>2</label>
    </ligand>
</feature>
<evidence type="ECO:0000256" key="5">
    <source>
        <dbReference type="SAM" id="SignalP"/>
    </source>
</evidence>
<dbReference type="InterPro" id="IPR017850">
    <property type="entry name" value="Alkaline_phosphatase_core_sf"/>
</dbReference>
<comment type="cofactor">
    <cofactor evidence="3">
        <name>Zn(2+)</name>
        <dbReference type="ChEBI" id="CHEBI:29105"/>
    </cofactor>
    <text evidence="3">Binds 2 Zn(2+) ions.</text>
</comment>
<keyword evidence="3" id="KW-0862">Zinc</keyword>
<comment type="similarity">
    <text evidence="4">Belongs to the alkaline phosphatase family.</text>
</comment>
<organism evidence="6 7">
    <name type="scientific">Porphyromonas circumdentaria</name>
    <dbReference type="NCBI Taxonomy" id="29524"/>
    <lineage>
        <taxon>Bacteria</taxon>
        <taxon>Pseudomonadati</taxon>
        <taxon>Bacteroidota</taxon>
        <taxon>Bacteroidia</taxon>
        <taxon>Bacteroidales</taxon>
        <taxon>Porphyromonadaceae</taxon>
        <taxon>Porphyromonas</taxon>
    </lineage>
</organism>
<evidence type="ECO:0000256" key="3">
    <source>
        <dbReference type="PIRSR" id="PIRSR601952-2"/>
    </source>
</evidence>
<dbReference type="PANTHER" id="PTHR11596:SF5">
    <property type="entry name" value="ALKALINE PHOSPHATASE"/>
    <property type="match status" value="1"/>
</dbReference>
<dbReference type="Gene3D" id="3.40.720.10">
    <property type="entry name" value="Alkaline Phosphatase, subunit A"/>
    <property type="match status" value="1"/>
</dbReference>
<evidence type="ECO:0000256" key="4">
    <source>
        <dbReference type="RuleBase" id="RU003946"/>
    </source>
</evidence>
<dbReference type="EMBL" id="FUXE01000008">
    <property type="protein sequence ID" value="SJZ71418.1"/>
    <property type="molecule type" value="Genomic_DNA"/>
</dbReference>
<feature type="binding site" evidence="3">
    <location>
        <position position="152"/>
    </location>
    <ligand>
        <name>Mg(2+)</name>
        <dbReference type="ChEBI" id="CHEBI:18420"/>
    </ligand>
</feature>
<feature type="binding site" evidence="3">
    <location>
        <position position="274"/>
    </location>
    <ligand>
        <name>Zn(2+)</name>
        <dbReference type="ChEBI" id="CHEBI:29105"/>
        <label>2</label>
    </ligand>
</feature>
<feature type="binding site" evidence="3">
    <location>
        <position position="269"/>
    </location>
    <ligand>
        <name>Mg(2+)</name>
        <dbReference type="ChEBI" id="CHEBI:18420"/>
    </ligand>
</feature>
<dbReference type="OrthoDB" id="9794455at2"/>
<reference evidence="7" key="1">
    <citation type="submission" date="2017-02" db="EMBL/GenBank/DDBJ databases">
        <authorList>
            <person name="Varghese N."/>
            <person name="Submissions S."/>
        </authorList>
    </citation>
    <scope>NUCLEOTIDE SEQUENCE [LARGE SCALE GENOMIC DNA]</scope>
    <source>
        <strain evidence="7">ATCC 51356</strain>
    </source>
</reference>
<feature type="binding site" evidence="3">
    <location>
        <position position="278"/>
    </location>
    <ligand>
        <name>Zn(2+)</name>
        <dbReference type="ChEBI" id="CHEBI:29105"/>
        <label>2</label>
    </ligand>
</feature>
<dbReference type="Gene3D" id="1.10.60.40">
    <property type="match status" value="1"/>
</dbReference>
<evidence type="ECO:0000313" key="6">
    <source>
        <dbReference type="EMBL" id="SJZ71418.1"/>
    </source>
</evidence>